<dbReference type="STRING" id="1176587.A8C56_11040"/>
<accession>A0A1A9I1P1</accession>
<feature type="transmembrane region" description="Helical" evidence="1">
    <location>
        <begin position="102"/>
        <end position="121"/>
    </location>
</feature>
<dbReference type="OrthoDB" id="3180815at2"/>
<feature type="transmembrane region" description="Helical" evidence="1">
    <location>
        <begin position="219"/>
        <end position="239"/>
    </location>
</feature>
<organism evidence="3 4">
    <name type="scientific">Niabella ginsenosidivorans</name>
    <dbReference type="NCBI Taxonomy" id="1176587"/>
    <lineage>
        <taxon>Bacteria</taxon>
        <taxon>Pseudomonadati</taxon>
        <taxon>Bacteroidota</taxon>
        <taxon>Chitinophagia</taxon>
        <taxon>Chitinophagales</taxon>
        <taxon>Chitinophagaceae</taxon>
        <taxon>Niabella</taxon>
    </lineage>
</organism>
<dbReference type="Pfam" id="PF00892">
    <property type="entry name" value="EamA"/>
    <property type="match status" value="2"/>
</dbReference>
<sequence>MKDGLKGAICVFLGAASYGILATIVKYSNHLGIHTSILTVTQFFTGLLFLTVYAFIKEHNPRAVSATDRRAGRGDKTRLLFWGISLGTTTLCYYLAIQYIPVSTGIILLMQSIWMSIVLEWLLTGKRIGARKIAGAVTVLIGTVLATDLVSANNPVDWRGLLLGLGAAVSYTITMYASSNVANGLPGFVRSKYLVSGGLIVIALFWNITTFRHFSMEGIGWGVALGVFGTILPPLCFTAGIPKTGLGLGSIIASVEIPVSVSSAFLVLHEKVVASQWLGIGIIIAAVVIVNSNKTKAPPGR</sequence>
<dbReference type="KEGG" id="nia:A8C56_11040"/>
<feature type="transmembrane region" description="Helical" evidence="1">
    <location>
        <begin position="193"/>
        <end position="213"/>
    </location>
</feature>
<feature type="domain" description="EamA" evidence="2">
    <location>
        <begin position="6"/>
        <end position="146"/>
    </location>
</feature>
<evidence type="ECO:0000313" key="4">
    <source>
        <dbReference type="Proteomes" id="UP000077667"/>
    </source>
</evidence>
<feature type="domain" description="EamA" evidence="2">
    <location>
        <begin position="159"/>
        <end position="291"/>
    </location>
</feature>
<reference evidence="3 4" key="1">
    <citation type="submission" date="2016-05" db="EMBL/GenBank/DDBJ databases">
        <title>Niabella ginsenosidivorans BS26 whole genome sequencing.</title>
        <authorList>
            <person name="Im W.T."/>
            <person name="Siddiqi M.Z."/>
        </authorList>
    </citation>
    <scope>NUCLEOTIDE SEQUENCE [LARGE SCALE GENOMIC DNA]</scope>
    <source>
        <strain evidence="3 4">BS26</strain>
    </source>
</reference>
<evidence type="ECO:0000313" key="3">
    <source>
        <dbReference type="EMBL" id="ANH81443.1"/>
    </source>
</evidence>
<keyword evidence="1" id="KW-0472">Membrane</keyword>
<name>A0A1A9I1P1_9BACT</name>
<feature type="transmembrane region" description="Helical" evidence="1">
    <location>
        <begin position="7"/>
        <end position="25"/>
    </location>
</feature>
<proteinExistence type="predicted"/>
<dbReference type="InterPro" id="IPR000620">
    <property type="entry name" value="EamA_dom"/>
</dbReference>
<gene>
    <name evidence="3" type="ORF">A8C56_11040</name>
</gene>
<dbReference type="EMBL" id="CP015772">
    <property type="protein sequence ID" value="ANH81443.1"/>
    <property type="molecule type" value="Genomic_DNA"/>
</dbReference>
<dbReference type="AlphaFoldDB" id="A0A1A9I1P1"/>
<keyword evidence="4" id="KW-1185">Reference proteome</keyword>
<evidence type="ECO:0000259" key="2">
    <source>
        <dbReference type="Pfam" id="PF00892"/>
    </source>
</evidence>
<feature type="transmembrane region" description="Helical" evidence="1">
    <location>
        <begin position="77"/>
        <end position="96"/>
    </location>
</feature>
<keyword evidence="1" id="KW-1133">Transmembrane helix</keyword>
<dbReference type="PANTHER" id="PTHR22911:SF137">
    <property type="entry name" value="SOLUTE CARRIER FAMILY 35 MEMBER G2-RELATED"/>
    <property type="match status" value="1"/>
</dbReference>
<feature type="transmembrane region" description="Helical" evidence="1">
    <location>
        <begin position="246"/>
        <end position="268"/>
    </location>
</feature>
<dbReference type="Proteomes" id="UP000077667">
    <property type="component" value="Chromosome"/>
</dbReference>
<feature type="transmembrane region" description="Helical" evidence="1">
    <location>
        <begin position="31"/>
        <end position="56"/>
    </location>
</feature>
<feature type="transmembrane region" description="Helical" evidence="1">
    <location>
        <begin position="158"/>
        <end position="181"/>
    </location>
</feature>
<feature type="transmembrane region" description="Helical" evidence="1">
    <location>
        <begin position="274"/>
        <end position="292"/>
    </location>
</feature>
<feature type="transmembrane region" description="Helical" evidence="1">
    <location>
        <begin position="133"/>
        <end position="152"/>
    </location>
</feature>
<dbReference type="InterPro" id="IPR037185">
    <property type="entry name" value="EmrE-like"/>
</dbReference>
<evidence type="ECO:0000256" key="1">
    <source>
        <dbReference type="SAM" id="Phobius"/>
    </source>
</evidence>
<dbReference type="PANTHER" id="PTHR22911">
    <property type="entry name" value="ACYL-MALONYL CONDENSING ENZYME-RELATED"/>
    <property type="match status" value="1"/>
</dbReference>
<keyword evidence="1" id="KW-0812">Transmembrane</keyword>
<dbReference type="RefSeq" id="WP_067755761.1">
    <property type="nucleotide sequence ID" value="NZ_CP015772.1"/>
</dbReference>
<dbReference type="SUPFAM" id="SSF103481">
    <property type="entry name" value="Multidrug resistance efflux transporter EmrE"/>
    <property type="match status" value="2"/>
</dbReference>
<protein>
    <recommendedName>
        <fullName evidence="2">EamA domain-containing protein</fullName>
    </recommendedName>
</protein>
<dbReference type="GO" id="GO:0016020">
    <property type="term" value="C:membrane"/>
    <property type="evidence" value="ECO:0007669"/>
    <property type="project" value="InterPro"/>
</dbReference>